<organism evidence="4 5">
    <name type="scientific">Choanephora cucurbitarum</name>
    <dbReference type="NCBI Taxonomy" id="101091"/>
    <lineage>
        <taxon>Eukaryota</taxon>
        <taxon>Fungi</taxon>
        <taxon>Fungi incertae sedis</taxon>
        <taxon>Mucoromycota</taxon>
        <taxon>Mucoromycotina</taxon>
        <taxon>Mucoromycetes</taxon>
        <taxon>Mucorales</taxon>
        <taxon>Mucorineae</taxon>
        <taxon>Choanephoraceae</taxon>
        <taxon>Choanephoroideae</taxon>
        <taxon>Choanephora</taxon>
    </lineage>
</organism>
<evidence type="ECO:0000313" key="5">
    <source>
        <dbReference type="Proteomes" id="UP000093000"/>
    </source>
</evidence>
<keyword evidence="1" id="KW-0479">Metal-binding</keyword>
<dbReference type="OrthoDB" id="2287714at2759"/>
<sequence length="377" mass="41584">MSAPGEIPWAKVAERGHQLRVPLSSKSHHQGSTVKYVPEIIFQTPDFETELLNRRAASIVNQTLTTGSVIFKFPPGTFANHLEAYEAIDTELGPVEGFQHLSGFTPNPSKGDMLIEARFESTESCDRSIQTGLVVVDVTFRSTASSSGTSSTSFVHVALNVINIPTKAELLLGLSESLAHYGTVHQIKKYTGKADGKVIPVRNLTRQLNLSYWDRHAPASFKGAAPVCFYCRQAGHFRRDCPKLKDQVCFGCGVKGHTRRFRGRQKEKRVESVTEADMLDEYIQLRNQAKETVRARRQRASDKPQQPTFHSSIPDSTSASRYASDTVALEMRGVEVDIPEPFISAGETGLPAIMDVDSSEDDSDQLPPVPDTGLRPL</sequence>
<reference evidence="4 5" key="1">
    <citation type="submission" date="2016-03" db="EMBL/GenBank/DDBJ databases">
        <title>Choanephora cucurbitarum.</title>
        <authorList>
            <person name="Min B."/>
            <person name="Park H."/>
            <person name="Park J.-H."/>
            <person name="Shin H.-D."/>
            <person name="Choi I.-G."/>
        </authorList>
    </citation>
    <scope>NUCLEOTIDE SEQUENCE [LARGE SCALE GENOMIC DNA]</scope>
    <source>
        <strain evidence="4 5">KUS-F28377</strain>
    </source>
</reference>
<dbReference type="Gene3D" id="4.10.60.10">
    <property type="entry name" value="Zinc finger, CCHC-type"/>
    <property type="match status" value="1"/>
</dbReference>
<feature type="region of interest" description="Disordered" evidence="2">
    <location>
        <begin position="293"/>
        <end position="321"/>
    </location>
</feature>
<dbReference type="GO" id="GO:0003676">
    <property type="term" value="F:nucleic acid binding"/>
    <property type="evidence" value="ECO:0007669"/>
    <property type="project" value="InterPro"/>
</dbReference>
<keyword evidence="1" id="KW-0862">Zinc</keyword>
<dbReference type="PROSITE" id="PS50158">
    <property type="entry name" value="ZF_CCHC"/>
    <property type="match status" value="1"/>
</dbReference>
<evidence type="ECO:0000313" key="4">
    <source>
        <dbReference type="EMBL" id="OBZ81745.1"/>
    </source>
</evidence>
<dbReference type="EMBL" id="LUGH01001072">
    <property type="protein sequence ID" value="OBZ81745.1"/>
    <property type="molecule type" value="Genomic_DNA"/>
</dbReference>
<name>A0A1C7MXY3_9FUNG</name>
<comment type="caution">
    <text evidence="4">The sequence shown here is derived from an EMBL/GenBank/DDBJ whole genome shotgun (WGS) entry which is preliminary data.</text>
</comment>
<evidence type="ECO:0000256" key="2">
    <source>
        <dbReference type="SAM" id="MobiDB-lite"/>
    </source>
</evidence>
<dbReference type="GO" id="GO:0008270">
    <property type="term" value="F:zinc ion binding"/>
    <property type="evidence" value="ECO:0007669"/>
    <property type="project" value="UniProtKB-KW"/>
</dbReference>
<keyword evidence="1" id="KW-0863">Zinc-finger</keyword>
<dbReference type="InterPro" id="IPR036875">
    <property type="entry name" value="Znf_CCHC_sf"/>
</dbReference>
<protein>
    <recommendedName>
        <fullName evidence="3">CCHC-type domain-containing protein</fullName>
    </recommendedName>
</protein>
<feature type="domain" description="CCHC-type" evidence="3">
    <location>
        <begin position="228"/>
        <end position="243"/>
    </location>
</feature>
<dbReference type="SMART" id="SM00343">
    <property type="entry name" value="ZnF_C2HC"/>
    <property type="match status" value="1"/>
</dbReference>
<dbReference type="Proteomes" id="UP000093000">
    <property type="component" value="Unassembled WGS sequence"/>
</dbReference>
<dbReference type="Pfam" id="PF00098">
    <property type="entry name" value="zf-CCHC"/>
    <property type="match status" value="1"/>
</dbReference>
<evidence type="ECO:0000256" key="1">
    <source>
        <dbReference type="PROSITE-ProRule" id="PRU00047"/>
    </source>
</evidence>
<feature type="region of interest" description="Disordered" evidence="2">
    <location>
        <begin position="345"/>
        <end position="377"/>
    </location>
</feature>
<keyword evidence="5" id="KW-1185">Reference proteome</keyword>
<feature type="compositionally biased region" description="Basic and acidic residues" evidence="2">
    <location>
        <begin position="293"/>
        <end position="302"/>
    </location>
</feature>
<evidence type="ECO:0000259" key="3">
    <source>
        <dbReference type="PROSITE" id="PS50158"/>
    </source>
</evidence>
<proteinExistence type="predicted"/>
<dbReference type="InterPro" id="IPR001878">
    <property type="entry name" value="Znf_CCHC"/>
</dbReference>
<feature type="compositionally biased region" description="Polar residues" evidence="2">
    <location>
        <begin position="303"/>
        <end position="321"/>
    </location>
</feature>
<dbReference type="InParanoid" id="A0A1C7MXY3"/>
<dbReference type="SUPFAM" id="SSF57756">
    <property type="entry name" value="Retrovirus zinc finger-like domains"/>
    <property type="match status" value="1"/>
</dbReference>
<accession>A0A1C7MXY3</accession>
<gene>
    <name evidence="4" type="ORF">A0J61_10205</name>
</gene>
<dbReference type="AlphaFoldDB" id="A0A1C7MXY3"/>